<evidence type="ECO:0000313" key="1">
    <source>
        <dbReference type="EMBL" id="TDQ04417.1"/>
    </source>
</evidence>
<keyword evidence="2" id="KW-1185">Reference proteome</keyword>
<evidence type="ECO:0000313" key="2">
    <source>
        <dbReference type="Proteomes" id="UP000295444"/>
    </source>
</evidence>
<sequence length="69" mass="7772">MIRARRYPIAAVRGCLYTGRRFPKPTRDVTVCLNDRAVRWVKAVNLVRELQDCTLIEVSDVPAGPMEGA</sequence>
<proteinExistence type="predicted"/>
<name>A0A4R6SKH2_LABRH</name>
<protein>
    <submittedName>
        <fullName evidence="1">Uncharacterized protein</fullName>
    </submittedName>
</protein>
<reference evidence="1 2" key="1">
    <citation type="submission" date="2019-03" db="EMBL/GenBank/DDBJ databases">
        <title>Genomic Encyclopedia of Type Strains, Phase IV (KMG-IV): sequencing the most valuable type-strain genomes for metagenomic binning, comparative biology and taxonomic classification.</title>
        <authorList>
            <person name="Goeker M."/>
        </authorList>
    </citation>
    <scope>NUCLEOTIDE SEQUENCE [LARGE SCALE GENOMIC DNA]</scope>
    <source>
        <strain evidence="1 2">DSM 45361</strain>
    </source>
</reference>
<comment type="caution">
    <text evidence="1">The sequence shown here is derived from an EMBL/GenBank/DDBJ whole genome shotgun (WGS) entry which is preliminary data.</text>
</comment>
<dbReference type="AlphaFoldDB" id="A0A4R6SKH2"/>
<dbReference type="Proteomes" id="UP000295444">
    <property type="component" value="Unassembled WGS sequence"/>
</dbReference>
<dbReference type="EMBL" id="SNXZ01000001">
    <property type="protein sequence ID" value="TDQ04417.1"/>
    <property type="molecule type" value="Genomic_DNA"/>
</dbReference>
<organism evidence="1 2">
    <name type="scientific">Labedaea rhizosphaerae</name>
    <dbReference type="NCBI Taxonomy" id="598644"/>
    <lineage>
        <taxon>Bacteria</taxon>
        <taxon>Bacillati</taxon>
        <taxon>Actinomycetota</taxon>
        <taxon>Actinomycetes</taxon>
        <taxon>Pseudonocardiales</taxon>
        <taxon>Pseudonocardiaceae</taxon>
        <taxon>Labedaea</taxon>
    </lineage>
</organism>
<accession>A0A4R6SKH2</accession>
<gene>
    <name evidence="1" type="ORF">EV186_101369</name>
</gene>